<proteinExistence type="predicted"/>
<reference evidence="1" key="1">
    <citation type="submission" date="2018-02" db="EMBL/GenBank/DDBJ databases">
        <title>Rhizophora mucronata_Transcriptome.</title>
        <authorList>
            <person name="Meera S.P."/>
            <person name="Sreeshan A."/>
            <person name="Augustine A."/>
        </authorList>
    </citation>
    <scope>NUCLEOTIDE SEQUENCE</scope>
    <source>
        <tissue evidence="1">Leaf</tissue>
    </source>
</reference>
<dbReference type="AlphaFoldDB" id="A0A2P2QMF7"/>
<sequence>MCTYMLFSHSNILGPSHAAHNIKVTSISENNKPALPLS</sequence>
<evidence type="ECO:0000313" key="1">
    <source>
        <dbReference type="EMBL" id="MBX68144.1"/>
    </source>
</evidence>
<dbReference type="EMBL" id="GGEC01087660">
    <property type="protein sequence ID" value="MBX68144.1"/>
    <property type="molecule type" value="Transcribed_RNA"/>
</dbReference>
<name>A0A2P2QMF7_RHIMU</name>
<accession>A0A2P2QMF7</accession>
<organism evidence="1">
    <name type="scientific">Rhizophora mucronata</name>
    <name type="common">Asiatic mangrove</name>
    <dbReference type="NCBI Taxonomy" id="61149"/>
    <lineage>
        <taxon>Eukaryota</taxon>
        <taxon>Viridiplantae</taxon>
        <taxon>Streptophyta</taxon>
        <taxon>Embryophyta</taxon>
        <taxon>Tracheophyta</taxon>
        <taxon>Spermatophyta</taxon>
        <taxon>Magnoliopsida</taxon>
        <taxon>eudicotyledons</taxon>
        <taxon>Gunneridae</taxon>
        <taxon>Pentapetalae</taxon>
        <taxon>rosids</taxon>
        <taxon>fabids</taxon>
        <taxon>Malpighiales</taxon>
        <taxon>Rhizophoraceae</taxon>
        <taxon>Rhizophora</taxon>
    </lineage>
</organism>
<protein>
    <submittedName>
        <fullName evidence="1">Uncharacterized protein</fullName>
    </submittedName>
</protein>